<gene>
    <name evidence="3" type="ORF">TR147528</name>
</gene>
<keyword evidence="1" id="KW-0175">Coiled coil</keyword>
<dbReference type="GO" id="GO:0000793">
    <property type="term" value="C:condensed chromosome"/>
    <property type="evidence" value="ECO:0007669"/>
    <property type="project" value="TreeGrafter"/>
</dbReference>
<feature type="coiled-coil region" evidence="1">
    <location>
        <begin position="1699"/>
        <end position="1726"/>
    </location>
</feature>
<feature type="coiled-coil region" evidence="1">
    <location>
        <begin position="2997"/>
        <end position="3024"/>
    </location>
</feature>
<reference evidence="3" key="1">
    <citation type="submission" date="2016-01" db="EMBL/GenBank/DDBJ databases">
        <title>Reference transcriptome for the parasite Schistocephalus solidus: insights into the molecular evolution of parasitism.</title>
        <authorList>
            <person name="Hebert F.O."/>
            <person name="Grambauer S."/>
            <person name="Barber I."/>
            <person name="Landry C.R."/>
            <person name="Aubin-Horth N."/>
        </authorList>
    </citation>
    <scope>NUCLEOTIDE SEQUENCE</scope>
</reference>
<sequence>ELERGIGSRQSRRGVDLNDEAVLSADGVLKRSGDAEEEGMLKQASACMDGLEAVGFGMQAIQNEMEDDGVGFQNCTLRIISRLSRPLNLSCALSDSLACPSARSNMLESSDMCLLSPIAEEVSPLLRRSTAQAFLVRPFADSSATIPKGTLNQSCVSRRWANFEKLVSSEPSSDGGFSSLLSELDQQMRWMDTLDVRLHQSDGIHLDDGFNQTLLDSYYEINNEIMARRPTLQALCSQAAILMQPSGAKLNLENRTILELKAADAGCRLERLGREAQSRIRLTTAALDALEQLTYRLQEVRTWLDAMEITLNNCMQVNRGRDDAESNLATRPLQGRPAGPLFARRSVDTPSALTPAVTCPTLQSPADLKQLLNRVKTVTGELHSRRDDLNGVLVAAQAFLGSLDNYNAAQNSFSESIGRSKTFSEESNRVQPAVRAAVRWLIDKQSELDANARAQSSLLTSAVDGLNNFTNKLDGCRDTLGSTERSFRQSVRKLLAAGCDVDPNTVRTSTARRLSELCLNRSILEAQLAALYDLFGIIAATDRTLHCLKTQAKNLTDQTLQPFTLVPEKMDAWLHQPLANEVARATELAEQLRSVTDSVELALAASQSTEANLMAFHDWLTGQEASLDSIPFKSPTSDEPVVELRESVVRQQAELKGKAAALDMTLKNAEENLASLVKSNASANKVDRARKEVQSTQNLVKRFDELSGCFEHKRTALEQLDDKLTQSDQLSNEIQNWLQNTRTDLVSGFIYRMPEEKALKCLQTAKAERDTKERQLQKLEQMTGENLADLKEFKLDKTPLAQASVTRLQEAKQQLALLAENLDRQEEAVKERADGRRQFEKACRHAFDWLNEFDATVANLPEVPLISSEIEKQRRALASLTAQWESFKAEVDEIRVLGENLESSMKCAKLVDTSHSPAIPEENQKGSQPWVLDGSAEALSPLSSTASSVISSGDIAAGLQELNDIVDQYERVSSRFAGFGERLAKRGTEIDSTEEQFEAFEFMCEDVTNWLDQHINQLREEQHSASTLDELKTQQANMNRTKGDVENFVSQVDNLRDRANHLLKNREYISGASAIRSSITEVERKWQNLVTLCGEHATTVDSLLKHMEDCDKRYRDLDAKLAQNSRLIEVLGSISTTPVLTAGQIQQVTILQDSVHCLQSDVVALETATDDLLRAFPPSTDLSDFKTRAKDVRERYERLTGVLSARAALLRDVEGPVADLHTRLQTVSNLLRDLTQNFHGLPSNPTLAELRDCKHKLDACRAEFEEISQLGDQICRDLNDPAVNSDIKRNIVERSRSLHDLEAQLEERLRASTAASEKGTRESTDNTVTPGATPAAGTTPSRCHQLDPRLTDALYSGKVALSTSHRPNQAEQVFGQVKPPSASSPQDIRTQLLDTLQASSQLDQTVPGLKPRFDDERKTLDDVELQVQKLQAWADLELSASHAPIAKIGAFPLSKSALALLIQSLRTEMDLVDVRTNEAEKLRDVVDSQIAPASSASMAKRTDLQTRLQRAVSQLGQIRTLNSSKIAKLLDLQSKSGLVNDQLQDQEARLLQVEKWWSALGGGRPTLPTQSGSRNQLKQLVDDINQQLKHLNEPKSTLLRSLDSLETSLREAGDSLFQDSMSPLWQKLADIRSRLSVLSSTLRREAEEEQEQQAAVVSLTARGSLLRQALEGMEDQLALLGSTQTIVDPESLTDRLEDIGQVKRQVAEFETELNEWNADIANLNDSITAGSTAQLDKTASDLTCLLSRLQRQAETSAAELAARIEAAKKFATRMEILKNNIAAAQKACPLRPNKPSPSEEDLMNFKKTYLIPLTHHLQQLQQSGAELCQTVQPGMGRRNLEHELKSAAAAVSALQTSVNNAEHHLDVGLAFSGQVADGLLRLEAFLGQARSELEAHSNQAPSTEVPEISAELENHTVLLKMLTTRQASLEQLSDLAVATVTDESASQQAYDTTQILKQLKADYTVVCEDTRRRIEYLTEGLERAKNFRELLESLTAWLLAAERRFDALPITATHVAKGPSEMYRHQLDELQQLNEELLSYEPTIRQLRQCGNGLMQTCKVTEVERIRRKLSDSENWFARLQTKFTDRLRCMLSCQPEVDHVLQLAYNLSFPLLDAESLTVKLGHSPDHQQWADSIKSLRSCIDQELRPHIKSLRSGVEKIESLLPRATFLSLPAGPVLAQVQCSQNSVEVAPSNVGDVIANQLERFDRLCTQVDGLDRSLQSMDERIATLCQRLKTAKTQLTAEANRLDPKATSRPAEELTKPSSMTEQDATYALAVLPSRPALLEELLRRLADFETTQQRSRGDTLEPTLVEARVLISEVGSLDEKVSGLRHLLQSTQTLLGEVQTALESTTSRAKQALSLSKSFFQNLGDLEDWMTRIEDRIRTTGGRTASAEDIDALHSAVKVLMAEVEDRKAALDQIENIAPALSTLVSPVDSSEITEKVRATVNRFQQIQRCLKQRSSDFEAALVHSSDVTDQLALLEEAFSDVREMAACLGVHFEPTSAFTDQSVPPELRRQTQDVYRAKPLVSLQSEQLSSQIAEGQALIDALDRRLPALQALTSTIQELISGEDAKISALQSRDGTALTTQQLVDSEGDVRAAYGAILHRAKSLQTDWLQLHAQVSHRVSSLVAAHRLASEGFWGPISGLHVAIAHDKQLIDNLYRADGSDPADPLAVNTYIDQSDSLKRVGDDLQSAEAQLEKLHAVGERIVDILTHAGEEAGFQRYLHADEEQALRNEVLTALRAVESALREVQEMHRQQTTTTREHLTIALSLETGLKEFLNWMCDKEEEHDRLEPVATDATKIMQQITETEVWSTSVLPSQEKLEGLNWSAGQLLTAAGILEDAIGKSPFEGDSEGARQMLASANRRWDGLIEAINHRRHRLQTVLMSLGEFDTALDSLIQWIKVTQASVNSIPVSRGDTRSLEFELARTKVVQTSVAKRQIDVARLNQEAKRLGLDEPNSIGTDMDLSLEQANENRLPRLRQLNSSWEGLKRSVKEKQLQLEDAIREAQKFYSQLDELRRDCRALEGHIPTSGTRVMGGLPDSAKQKLGQFMRAYIAIENLGNQVDELRCSSAGLLASAEPSGTRKRLSTQLDRLGHRQVDLQTQAKEWRSTLETGLVHVDNFHAALGQFIQWLTQMERRVAQWPSVSLRVCRLEEQIPEHSTLRRELISQRDTLLSLDRSAIYIQTHAQELDVALVKNLLSSTHARWEKLFMRSTERGRALATAYKEAQKLLKNWQELTGWLNEQLGILDEENWVPSTNTERLLQELTRHREFQRELGIRSAAFDSTRRQLQRTYDRSPVDDHAELEEMQTELKHLWNAVCAKSLQKQKNTRGAFTTFWPIQGRAGISL</sequence>
<dbReference type="GO" id="GO:0000785">
    <property type="term" value="C:chromatin"/>
    <property type="evidence" value="ECO:0007669"/>
    <property type="project" value="TreeGrafter"/>
</dbReference>
<dbReference type="InterPro" id="IPR002017">
    <property type="entry name" value="Spectrin_repeat"/>
</dbReference>
<evidence type="ECO:0000256" key="1">
    <source>
        <dbReference type="SAM" id="Coils"/>
    </source>
</evidence>
<feature type="non-terminal residue" evidence="3">
    <location>
        <position position="1"/>
    </location>
</feature>
<dbReference type="GO" id="GO:0007076">
    <property type="term" value="P:mitotic chromosome condensation"/>
    <property type="evidence" value="ECO:0007669"/>
    <property type="project" value="TreeGrafter"/>
</dbReference>
<feature type="region of interest" description="Disordered" evidence="2">
    <location>
        <begin position="2244"/>
        <end position="2266"/>
    </location>
</feature>
<evidence type="ECO:0000256" key="2">
    <source>
        <dbReference type="SAM" id="MobiDB-lite"/>
    </source>
</evidence>
<dbReference type="PANTHER" id="PTHR43941">
    <property type="entry name" value="STRUCTURAL MAINTENANCE OF CHROMOSOMES PROTEIN 2"/>
    <property type="match status" value="1"/>
</dbReference>
<feature type="coiled-coil region" evidence="1">
    <location>
        <begin position="652"/>
        <end position="832"/>
    </location>
</feature>
<dbReference type="CDD" id="cd00176">
    <property type="entry name" value="SPEC"/>
    <property type="match status" value="2"/>
</dbReference>
<dbReference type="InterPro" id="IPR018159">
    <property type="entry name" value="Spectrin/alpha-actinin"/>
</dbReference>
<dbReference type="Pfam" id="PF00435">
    <property type="entry name" value="Spectrin"/>
    <property type="match status" value="3"/>
</dbReference>
<feature type="compositionally biased region" description="Low complexity" evidence="2">
    <location>
        <begin position="1329"/>
        <end position="1340"/>
    </location>
</feature>
<feature type="compositionally biased region" description="Basic and acidic residues" evidence="2">
    <location>
        <begin position="2246"/>
        <end position="2261"/>
    </location>
</feature>
<dbReference type="GO" id="GO:0000796">
    <property type="term" value="C:condensin complex"/>
    <property type="evidence" value="ECO:0007669"/>
    <property type="project" value="TreeGrafter"/>
</dbReference>
<evidence type="ECO:0008006" key="4">
    <source>
        <dbReference type="Google" id="ProtNLM"/>
    </source>
</evidence>
<feature type="region of interest" description="Disordered" evidence="2">
    <location>
        <begin position="1310"/>
        <end position="1345"/>
    </location>
</feature>
<name>A0A0V0J4T7_SCHSO</name>
<dbReference type="GO" id="GO:0003682">
    <property type="term" value="F:chromatin binding"/>
    <property type="evidence" value="ECO:0007669"/>
    <property type="project" value="TreeGrafter"/>
</dbReference>
<dbReference type="Gene3D" id="1.20.58.60">
    <property type="match status" value="9"/>
</dbReference>
<accession>A0A0V0J4T7</accession>
<organism evidence="3">
    <name type="scientific">Schistocephalus solidus</name>
    <name type="common">Tapeworm</name>
    <dbReference type="NCBI Taxonomy" id="70667"/>
    <lineage>
        <taxon>Eukaryota</taxon>
        <taxon>Metazoa</taxon>
        <taxon>Spiralia</taxon>
        <taxon>Lophotrochozoa</taxon>
        <taxon>Platyhelminthes</taxon>
        <taxon>Cestoda</taxon>
        <taxon>Eucestoda</taxon>
        <taxon>Diphyllobothriidea</taxon>
        <taxon>Diphyllobothriidae</taxon>
        <taxon>Schistocephalus</taxon>
    </lineage>
</organism>
<evidence type="ECO:0000313" key="3">
    <source>
        <dbReference type="EMBL" id="JAP60455.1"/>
    </source>
</evidence>
<dbReference type="PANTHER" id="PTHR43941:SF1">
    <property type="entry name" value="STRUCTURAL MAINTENANCE OF CHROMOSOMES PROTEIN 2"/>
    <property type="match status" value="1"/>
</dbReference>
<dbReference type="SMART" id="SM00150">
    <property type="entry name" value="SPEC"/>
    <property type="match status" value="9"/>
</dbReference>
<protein>
    <recommendedName>
        <fullName evidence="4">Microtubule-actin cross-linking factor 1</fullName>
    </recommendedName>
</protein>
<dbReference type="EMBL" id="GEEE01002770">
    <property type="protein sequence ID" value="JAP60455.1"/>
    <property type="molecule type" value="Transcribed_RNA"/>
</dbReference>
<dbReference type="SUPFAM" id="SSF46966">
    <property type="entry name" value="Spectrin repeat"/>
    <property type="match status" value="11"/>
</dbReference>
<proteinExistence type="predicted"/>